<accession>A0ABX5J3W1</accession>
<dbReference type="SUPFAM" id="SSF56436">
    <property type="entry name" value="C-type lectin-like"/>
    <property type="match status" value="1"/>
</dbReference>
<dbReference type="InterPro" id="IPR051043">
    <property type="entry name" value="Sulfatase_Mod_Factor_Kinase"/>
</dbReference>
<organism evidence="2 3">
    <name type="scientific">Cereibacter johrii</name>
    <dbReference type="NCBI Taxonomy" id="445629"/>
    <lineage>
        <taxon>Bacteria</taxon>
        <taxon>Pseudomonadati</taxon>
        <taxon>Pseudomonadota</taxon>
        <taxon>Alphaproteobacteria</taxon>
        <taxon>Rhodobacterales</taxon>
        <taxon>Paracoccaceae</taxon>
        <taxon>Cereibacter</taxon>
    </lineage>
</organism>
<dbReference type="EMBL" id="PZZW01000009">
    <property type="protein sequence ID" value="PTM76093.1"/>
    <property type="molecule type" value="Genomic_DNA"/>
</dbReference>
<dbReference type="RefSeq" id="WP_069330086.1">
    <property type="nucleotide sequence ID" value="NZ_MABH01000001.1"/>
</dbReference>
<sequence>MIWLPGAVFYMGSDSHYPEEAPVHLASVEGFWIDACPVTNADYARFVSATGYVTVAERVPAAADYPDADPALLVPGSLVFRRPASLEDPGDWTRWWGYRPGACWRHPEGPGSDVAGRLDHPVVHVCHEDALAYARWAGKDLPTEAEWEYAARGGLDRAEFAWGDVLVPEGRHRANIWQGQFPVENLAEDGFEGTSPVRAFPPNGYGLHDMIGNVWEWTSDWFRADHGGRSAPGCCTAVRPEAGASPAAEARKVLKGGSHLCAPNYCRRYRPAARQGQTPDSASGHIGFRCVLRPVSP</sequence>
<keyword evidence="3" id="KW-1185">Reference proteome</keyword>
<reference evidence="2 3" key="1">
    <citation type="submission" date="2018-04" db="EMBL/GenBank/DDBJ databases">
        <title>Genomic Encyclopedia of Type Strains, Phase III (KMG-III): the genomes of soil and plant-associated and newly described type strains.</title>
        <authorList>
            <person name="Whitman W."/>
        </authorList>
    </citation>
    <scope>NUCLEOTIDE SEQUENCE [LARGE SCALE GENOMIC DNA]</scope>
    <source>
        <strain evidence="2 3">JA192</strain>
    </source>
</reference>
<proteinExistence type="predicted"/>
<dbReference type="Pfam" id="PF03781">
    <property type="entry name" value="FGE-sulfatase"/>
    <property type="match status" value="1"/>
</dbReference>
<dbReference type="InterPro" id="IPR016187">
    <property type="entry name" value="CTDL_fold"/>
</dbReference>
<dbReference type="Gene3D" id="3.90.1580.10">
    <property type="entry name" value="paralog of FGE (formylglycine-generating enzyme)"/>
    <property type="match status" value="1"/>
</dbReference>
<dbReference type="Proteomes" id="UP000240800">
    <property type="component" value="Unassembled WGS sequence"/>
</dbReference>
<gene>
    <name evidence="2" type="ORF">C8J29_1094</name>
</gene>
<dbReference type="PANTHER" id="PTHR23150:SF19">
    <property type="entry name" value="FORMYLGLYCINE-GENERATING ENZYME"/>
    <property type="match status" value="1"/>
</dbReference>
<feature type="domain" description="Sulfatase-modifying factor enzyme-like" evidence="1">
    <location>
        <begin position="1"/>
        <end position="291"/>
    </location>
</feature>
<evidence type="ECO:0000259" key="1">
    <source>
        <dbReference type="Pfam" id="PF03781"/>
    </source>
</evidence>
<comment type="caution">
    <text evidence="2">The sequence shown here is derived from an EMBL/GenBank/DDBJ whole genome shotgun (WGS) entry which is preliminary data.</text>
</comment>
<name>A0ABX5J3W1_9RHOB</name>
<dbReference type="InterPro" id="IPR042095">
    <property type="entry name" value="SUMF_sf"/>
</dbReference>
<evidence type="ECO:0000313" key="3">
    <source>
        <dbReference type="Proteomes" id="UP000240800"/>
    </source>
</evidence>
<protein>
    <submittedName>
        <fullName evidence="2">Formylglycine-generating enzyme required for sulfatase activity</fullName>
    </submittedName>
</protein>
<evidence type="ECO:0000313" key="2">
    <source>
        <dbReference type="EMBL" id="PTM76093.1"/>
    </source>
</evidence>
<dbReference type="PANTHER" id="PTHR23150">
    <property type="entry name" value="SULFATASE MODIFYING FACTOR 1, 2"/>
    <property type="match status" value="1"/>
</dbReference>
<dbReference type="InterPro" id="IPR005532">
    <property type="entry name" value="SUMF_dom"/>
</dbReference>